<dbReference type="OMA" id="KTEPDHR"/>
<dbReference type="PANTHER" id="PTHR23043:SF8">
    <property type="entry name" value="ENDOTHELIAL PAS DOMAIN-CONTAINING PROTEIN 1"/>
    <property type="match status" value="1"/>
</dbReference>
<feature type="compositionally biased region" description="Low complexity" evidence="11">
    <location>
        <begin position="550"/>
        <end position="561"/>
    </location>
</feature>
<dbReference type="NCBIfam" id="TIGR00229">
    <property type="entry name" value="sensory_box"/>
    <property type="match status" value="1"/>
</dbReference>
<dbReference type="GO" id="GO:0001525">
    <property type="term" value="P:angiogenesis"/>
    <property type="evidence" value="ECO:0007669"/>
    <property type="project" value="Ensembl"/>
</dbReference>
<feature type="region of interest" description="Disordered" evidence="11">
    <location>
        <begin position="542"/>
        <end position="561"/>
    </location>
</feature>
<dbReference type="CDD" id="cd00130">
    <property type="entry name" value="PAS"/>
    <property type="match status" value="2"/>
</dbReference>
<dbReference type="FunFam" id="3.30.450.20:FF:000015">
    <property type="entry name" value="Hypoxia-inducible factor 1-alpha isoform 1"/>
    <property type="match status" value="1"/>
</dbReference>
<dbReference type="GO" id="GO:0042415">
    <property type="term" value="P:norepinephrine metabolic process"/>
    <property type="evidence" value="ECO:0007669"/>
    <property type="project" value="Ensembl"/>
</dbReference>
<dbReference type="Pfam" id="PF08778">
    <property type="entry name" value="HIF-1a_CTAD"/>
    <property type="match status" value="1"/>
</dbReference>
<dbReference type="GO" id="GO:0007601">
    <property type="term" value="P:visual perception"/>
    <property type="evidence" value="ECO:0007669"/>
    <property type="project" value="Ensembl"/>
</dbReference>
<dbReference type="Pfam" id="PF13426">
    <property type="entry name" value="PAS_9"/>
    <property type="match status" value="1"/>
</dbReference>
<dbReference type="GO" id="GO:0002070">
    <property type="term" value="P:epithelial cell maturation"/>
    <property type="evidence" value="ECO:0007669"/>
    <property type="project" value="Ensembl"/>
</dbReference>
<gene>
    <name evidence="14" type="primary">EPAS1</name>
</gene>
<dbReference type="InterPro" id="IPR013655">
    <property type="entry name" value="PAS_fold_3"/>
</dbReference>
<dbReference type="InterPro" id="IPR001067">
    <property type="entry name" value="Nuc_translocat"/>
</dbReference>
<dbReference type="GO" id="GO:0042789">
    <property type="term" value="P:mRNA transcription by RNA polymerase II"/>
    <property type="evidence" value="ECO:0007669"/>
    <property type="project" value="Ensembl"/>
</dbReference>
<evidence type="ECO:0000256" key="1">
    <source>
        <dbReference type="ARBA" id="ARBA00004123"/>
    </source>
</evidence>
<feature type="region of interest" description="Disordered" evidence="11">
    <location>
        <begin position="1"/>
        <end position="25"/>
    </location>
</feature>
<feature type="domain" description="BHLH" evidence="13">
    <location>
        <begin position="16"/>
        <end position="69"/>
    </location>
</feature>
<dbReference type="Proteomes" id="UP000694392">
    <property type="component" value="Unplaced"/>
</dbReference>
<evidence type="ECO:0000256" key="7">
    <source>
        <dbReference type="ARBA" id="ARBA00023163"/>
    </source>
</evidence>
<feature type="domain" description="PAS" evidence="12">
    <location>
        <begin position="81"/>
        <end position="149"/>
    </location>
</feature>
<evidence type="ECO:0000256" key="8">
    <source>
        <dbReference type="ARBA" id="ARBA00023242"/>
    </source>
</evidence>
<keyword evidence="15" id="KW-1185">Reference proteome</keyword>
<reference evidence="14" key="2">
    <citation type="submission" date="2025-09" db="UniProtKB">
        <authorList>
            <consortium name="Ensembl"/>
        </authorList>
    </citation>
    <scope>IDENTIFICATION</scope>
</reference>
<keyword evidence="3" id="KW-0832">Ubl conjugation</keyword>
<keyword evidence="4" id="KW-0805">Transcription regulation</keyword>
<dbReference type="GO" id="GO:0030218">
    <property type="term" value="P:erythrocyte differentiation"/>
    <property type="evidence" value="ECO:0007669"/>
    <property type="project" value="Ensembl"/>
</dbReference>
<sequence>MTALLLSDKKKSSSERRKEKSRDAARCRRSKETEVFYELAHELPLPHNISSHLDKASIMRLAISFLRTHKLLSSVCADNESETEIDQQMDNLYLKALEGFIAVVTQDGDMIFLSENISKYMGLTQVELTGHSIFDFTHPCDHEEIRENLSLKNGPGFGKKGKEMSTERDFFMRMKCTVTNRGRTVNLKSATWKVLHCTGQVKVYNTCPPHSLCGYKDPLLTCLIIMCEPIQHPASVDIPLDSKTFLSRHSMDMKFTYCDDKITELIGYHPEELLGRSVYEFYHALDSENMTKSHQNLCAKGQVVSGQYRMLAKHGGYVWLETQGTVIYNTRNLQPQCIVCVNYVLSEIEKNDIVFSMDQTESLFKPRMMTMNTIYNNGVPVADKSDFLFTKLKEEPEELAQLAPTPGDAIISLDFGLNLQQSCYLTPNKPWSVEVKNHPPQAEKLTVPSFTLPQVVPGSSTPSASSNSTCSTPSSPGDYYCSLDEDVKIEVIEKLFAMDTESKNQCNSQTDFNELDLETLAPYIPMDGEDFQLSPICQEERPLESAQNTQQSLSSMSSLFQPLTPSSQNPFHLEKYCQQMSNKNINPGHRPLSSMFYNGGNKSALPAYHVQASTPLSSMGGRPNTQWPPDPPLQYIPTKWRLMDKYSGSLANSASGPPLHLSNMSLYKKRSLEGFGQQGIDTNPARIALANSLKLKRQLDYEGQAFQHLSEGDSSGINPSYLMWKRMKIPKGENCSLLTEKKSLSTSVLTDEFIWNSQRGLSQLMHPLQQQQPSPGNSGDNRKAAFSPQFYSPHYQDFNVPQAHKMSGMTSCLLGSSFEPYLLPELTRYDCEVNVPVVGSTTLLQGSELLRALDQAT</sequence>
<keyword evidence="7" id="KW-0804">Transcription</keyword>
<dbReference type="InterPro" id="IPR014887">
    <property type="entry name" value="HIF-1_CTAD"/>
</dbReference>
<comment type="subcellular location">
    <subcellularLocation>
        <location evidence="1">Nucleus</location>
    </subcellularLocation>
</comment>
<keyword evidence="2" id="KW-0677">Repeat</keyword>
<feature type="modified residue" description="4-hydroxyproline" evidence="10">
    <location>
        <position position="404"/>
    </location>
</feature>
<dbReference type="Ensembl" id="ENSSPUT00000022412.1">
    <property type="protein sequence ID" value="ENSSPUP00000021019.1"/>
    <property type="gene ID" value="ENSSPUG00000016147.1"/>
</dbReference>
<dbReference type="Pfam" id="PF11413">
    <property type="entry name" value="HIF-1"/>
    <property type="match status" value="1"/>
</dbReference>
<dbReference type="AlphaFoldDB" id="A0A8D0HFM7"/>
<evidence type="ECO:0000256" key="3">
    <source>
        <dbReference type="ARBA" id="ARBA00022843"/>
    </source>
</evidence>
<feature type="compositionally biased region" description="Basic and acidic residues" evidence="11">
    <location>
        <begin position="7"/>
        <end position="25"/>
    </location>
</feature>
<evidence type="ECO:0000256" key="4">
    <source>
        <dbReference type="ARBA" id="ARBA00023015"/>
    </source>
</evidence>
<evidence type="ECO:0000256" key="5">
    <source>
        <dbReference type="ARBA" id="ARBA00023125"/>
    </source>
</evidence>
<dbReference type="GO" id="GO:0001223">
    <property type="term" value="F:transcription coactivator binding"/>
    <property type="evidence" value="ECO:0007669"/>
    <property type="project" value="Ensembl"/>
</dbReference>
<dbReference type="FunFam" id="4.10.280.10:FF:000076">
    <property type="entry name" value="hypoxia-inducible factor 3-alpha isoform X1"/>
    <property type="match status" value="1"/>
</dbReference>
<dbReference type="GO" id="GO:0046982">
    <property type="term" value="F:protein heterodimerization activity"/>
    <property type="evidence" value="ECO:0007669"/>
    <property type="project" value="Ensembl"/>
</dbReference>
<dbReference type="InterPro" id="IPR036638">
    <property type="entry name" value="HLH_DNA-bd_sf"/>
</dbReference>
<dbReference type="GeneTree" id="ENSGT00940000155930"/>
<dbReference type="Pfam" id="PF23171">
    <property type="entry name" value="bHLH_HIF1A"/>
    <property type="match status" value="1"/>
</dbReference>
<feature type="region of interest" description="Disordered" evidence="11">
    <location>
        <begin position="454"/>
        <end position="476"/>
    </location>
</feature>
<evidence type="ECO:0000259" key="13">
    <source>
        <dbReference type="PROSITE" id="PS50888"/>
    </source>
</evidence>
<dbReference type="GO" id="GO:0001228">
    <property type="term" value="F:DNA-binding transcription activator activity, RNA polymerase II-specific"/>
    <property type="evidence" value="ECO:0007669"/>
    <property type="project" value="Ensembl"/>
</dbReference>
<accession>A0A8D0HFM7</accession>
<evidence type="ECO:0000256" key="2">
    <source>
        <dbReference type="ARBA" id="ARBA00022737"/>
    </source>
</evidence>
<dbReference type="GO" id="GO:2000434">
    <property type="term" value="P:regulation of protein neddylation"/>
    <property type="evidence" value="ECO:0007669"/>
    <property type="project" value="Ensembl"/>
</dbReference>
<feature type="modified residue" description="(3S)-3-hydroxyasparagine" evidence="10">
    <location>
        <position position="834"/>
    </location>
</feature>
<dbReference type="GO" id="GO:0071456">
    <property type="term" value="P:cellular response to hypoxia"/>
    <property type="evidence" value="ECO:0007669"/>
    <property type="project" value="Ensembl"/>
</dbReference>
<dbReference type="GO" id="GO:0016607">
    <property type="term" value="C:nuclear speck"/>
    <property type="evidence" value="ECO:0007669"/>
    <property type="project" value="Ensembl"/>
</dbReference>
<dbReference type="GO" id="GO:0120162">
    <property type="term" value="P:positive regulation of cold-induced thermogenesis"/>
    <property type="evidence" value="ECO:0007669"/>
    <property type="project" value="Ensembl"/>
</dbReference>
<dbReference type="InterPro" id="IPR011598">
    <property type="entry name" value="bHLH_dom"/>
</dbReference>
<evidence type="ECO:0000256" key="10">
    <source>
        <dbReference type="PIRSR" id="PIRSR621537-50"/>
    </source>
</evidence>
<dbReference type="InterPro" id="IPR000014">
    <property type="entry name" value="PAS"/>
</dbReference>
<dbReference type="Gene3D" id="3.30.450.20">
    <property type="entry name" value="PAS domain"/>
    <property type="match status" value="2"/>
</dbReference>
<keyword evidence="9" id="KW-0379">Hydroxylation</keyword>
<dbReference type="GO" id="GO:0043129">
    <property type="term" value="P:surfactant homeostasis"/>
    <property type="evidence" value="ECO:0007669"/>
    <property type="project" value="Ensembl"/>
</dbReference>
<dbReference type="InterPro" id="IPR001610">
    <property type="entry name" value="PAC"/>
</dbReference>
<organism evidence="14 15">
    <name type="scientific">Sphenodon punctatus</name>
    <name type="common">Tuatara</name>
    <name type="synonym">Hatteria punctata</name>
    <dbReference type="NCBI Taxonomy" id="8508"/>
    <lineage>
        <taxon>Eukaryota</taxon>
        <taxon>Metazoa</taxon>
        <taxon>Chordata</taxon>
        <taxon>Craniata</taxon>
        <taxon>Vertebrata</taxon>
        <taxon>Euteleostomi</taxon>
        <taxon>Lepidosauria</taxon>
        <taxon>Sphenodontia</taxon>
        <taxon>Sphenodontidae</taxon>
        <taxon>Sphenodon</taxon>
    </lineage>
</organism>
<name>A0A8D0HFM7_SPHPU</name>
<dbReference type="SUPFAM" id="SSF55785">
    <property type="entry name" value="PYP-like sensor domain (PAS domain)"/>
    <property type="match status" value="2"/>
</dbReference>
<evidence type="ECO:0000256" key="9">
    <source>
        <dbReference type="ARBA" id="ARBA00023278"/>
    </source>
</evidence>
<dbReference type="GO" id="GO:0002027">
    <property type="term" value="P:regulation of heart rate"/>
    <property type="evidence" value="ECO:0007669"/>
    <property type="project" value="Ensembl"/>
</dbReference>
<dbReference type="PROSITE" id="PS50112">
    <property type="entry name" value="PAS"/>
    <property type="match status" value="2"/>
</dbReference>
<evidence type="ECO:0000256" key="6">
    <source>
        <dbReference type="ARBA" id="ARBA00023159"/>
    </source>
</evidence>
<dbReference type="GO" id="GO:0005667">
    <property type="term" value="C:transcription regulator complex"/>
    <property type="evidence" value="ECO:0007669"/>
    <property type="project" value="Ensembl"/>
</dbReference>
<dbReference type="GO" id="GO:0007005">
    <property type="term" value="P:mitochondrion organization"/>
    <property type="evidence" value="ECO:0007669"/>
    <property type="project" value="Ensembl"/>
</dbReference>
<dbReference type="Gene3D" id="4.10.280.10">
    <property type="entry name" value="Helix-loop-helix DNA-binding domain"/>
    <property type="match status" value="1"/>
</dbReference>
<feature type="compositionally biased region" description="Low complexity" evidence="11">
    <location>
        <begin position="459"/>
        <end position="476"/>
    </location>
</feature>
<dbReference type="CDD" id="cd19728">
    <property type="entry name" value="bHLH-PAS_HIF2a_PASD2"/>
    <property type="match status" value="1"/>
</dbReference>
<evidence type="ECO:0000313" key="15">
    <source>
        <dbReference type="Proteomes" id="UP000694392"/>
    </source>
</evidence>
<dbReference type="PRINTS" id="PR00785">
    <property type="entry name" value="NCTRNSLOCATR"/>
</dbReference>
<dbReference type="GO" id="GO:0000978">
    <property type="term" value="F:RNA polymerase II cis-regulatory region sequence-specific DNA binding"/>
    <property type="evidence" value="ECO:0007669"/>
    <property type="project" value="Ensembl"/>
</dbReference>
<protein>
    <submittedName>
        <fullName evidence="14">Endothelial PAS domain protein 1</fullName>
    </submittedName>
</protein>
<keyword evidence="8" id="KW-0539">Nucleus</keyword>
<feature type="domain" description="PAS" evidence="12">
    <location>
        <begin position="250"/>
        <end position="301"/>
    </location>
</feature>
<dbReference type="GO" id="GO:0030324">
    <property type="term" value="P:lung development"/>
    <property type="evidence" value="ECO:0007669"/>
    <property type="project" value="Ensembl"/>
</dbReference>
<dbReference type="GO" id="GO:0060586">
    <property type="term" value="P:multicellular organismal-level iron ion homeostasis"/>
    <property type="evidence" value="ECO:0007669"/>
    <property type="project" value="Ensembl"/>
</dbReference>
<dbReference type="PANTHER" id="PTHR23043">
    <property type="entry name" value="HYPOXIA-INDUCIBLE FACTOR 1 ALPHA"/>
    <property type="match status" value="1"/>
</dbReference>
<dbReference type="SMART" id="SM00353">
    <property type="entry name" value="HLH"/>
    <property type="match status" value="1"/>
</dbReference>
<dbReference type="FunFam" id="3.30.450.20:FF:000005">
    <property type="entry name" value="Hypoxia-inducible factor 1 subunit alpha"/>
    <property type="match status" value="1"/>
</dbReference>
<dbReference type="SUPFAM" id="SSF47459">
    <property type="entry name" value="HLH, helix-loop-helix DNA-binding domain"/>
    <property type="match status" value="1"/>
</dbReference>
<dbReference type="GO" id="GO:0005737">
    <property type="term" value="C:cytoplasm"/>
    <property type="evidence" value="ECO:0007669"/>
    <property type="project" value="Ensembl"/>
</dbReference>
<dbReference type="GO" id="GO:0061629">
    <property type="term" value="F:RNA polymerase II-specific DNA-binding transcription factor binding"/>
    <property type="evidence" value="ECO:0007669"/>
    <property type="project" value="Ensembl"/>
</dbReference>
<dbReference type="InterPro" id="IPR021537">
    <property type="entry name" value="HIF_alpha-like"/>
</dbReference>
<evidence type="ECO:0000313" key="14">
    <source>
        <dbReference type="Ensembl" id="ENSSPUP00000021019.1"/>
    </source>
</evidence>
<dbReference type="GO" id="GO:0001974">
    <property type="term" value="P:blood vessel remodeling"/>
    <property type="evidence" value="ECO:0007669"/>
    <property type="project" value="Ensembl"/>
</dbReference>
<dbReference type="GO" id="GO:0048625">
    <property type="term" value="P:myoblast fate commitment"/>
    <property type="evidence" value="ECO:0007669"/>
    <property type="project" value="Ensembl"/>
</dbReference>
<keyword evidence="5" id="KW-0238">DNA-binding</keyword>
<dbReference type="GO" id="GO:0006979">
    <property type="term" value="P:response to oxidative stress"/>
    <property type="evidence" value="ECO:0007669"/>
    <property type="project" value="Ensembl"/>
</dbReference>
<feature type="modified residue" description="4-hydroxyproline" evidence="10">
    <location>
        <position position="522"/>
    </location>
</feature>
<evidence type="ECO:0000259" key="12">
    <source>
        <dbReference type="PROSITE" id="PS50112"/>
    </source>
</evidence>
<reference evidence="14" key="1">
    <citation type="submission" date="2025-08" db="UniProtKB">
        <authorList>
            <consortium name="Ensembl"/>
        </authorList>
    </citation>
    <scope>IDENTIFICATION</scope>
</reference>
<proteinExistence type="predicted"/>
<keyword evidence="6" id="KW-0010">Activator</keyword>
<dbReference type="SMART" id="SM00086">
    <property type="entry name" value="PAC"/>
    <property type="match status" value="1"/>
</dbReference>
<dbReference type="SMART" id="SM00091">
    <property type="entry name" value="PAS"/>
    <property type="match status" value="2"/>
</dbReference>
<evidence type="ECO:0000256" key="11">
    <source>
        <dbReference type="SAM" id="MobiDB-lite"/>
    </source>
</evidence>
<dbReference type="Pfam" id="PF08447">
    <property type="entry name" value="PAS_3"/>
    <property type="match status" value="1"/>
</dbReference>
<dbReference type="PROSITE" id="PS50888">
    <property type="entry name" value="BHLH"/>
    <property type="match status" value="1"/>
</dbReference>
<dbReference type="InterPro" id="IPR035965">
    <property type="entry name" value="PAS-like_dom_sf"/>
</dbReference>